<gene>
    <name evidence="5" type="ORF">COX77_02795</name>
</gene>
<dbReference type="AlphaFoldDB" id="A0A2M7VER1"/>
<dbReference type="InterPro" id="IPR036265">
    <property type="entry name" value="HIT-like_sf"/>
</dbReference>
<evidence type="ECO:0000256" key="2">
    <source>
        <dbReference type="PIRSR" id="PIRSR601310-3"/>
    </source>
</evidence>
<evidence type="ECO:0000313" key="6">
    <source>
        <dbReference type="Proteomes" id="UP000230405"/>
    </source>
</evidence>
<sequence length="133" mass="15260">MNDCIFCQIIEGKIPSYKVYEDENYFAFLDIHPLNPGHVLLIPKKHTLWVDEVESFSEYWSVAHKISGAIKNALQPELTGYVTYGLGVNHAHIHIIPKYPGDTHDIGWRPDHVKEVAPEEMIIIAEKIIQQLK</sequence>
<proteinExistence type="predicted"/>
<evidence type="ECO:0000256" key="1">
    <source>
        <dbReference type="PIRSR" id="PIRSR601310-1"/>
    </source>
</evidence>
<comment type="caution">
    <text evidence="5">The sequence shown here is derived from an EMBL/GenBank/DDBJ whole genome shotgun (WGS) entry which is preliminary data.</text>
</comment>
<evidence type="ECO:0000256" key="3">
    <source>
        <dbReference type="PROSITE-ProRule" id="PRU00464"/>
    </source>
</evidence>
<name>A0A2M7VER1_9BACT</name>
<organism evidence="5 6">
    <name type="scientific">Candidatus Komeilibacteria bacterium CG_4_10_14_0_2_um_filter_37_10</name>
    <dbReference type="NCBI Taxonomy" id="1974470"/>
    <lineage>
        <taxon>Bacteria</taxon>
        <taxon>Candidatus Komeiliibacteriota</taxon>
    </lineage>
</organism>
<dbReference type="Proteomes" id="UP000230405">
    <property type="component" value="Unassembled WGS sequence"/>
</dbReference>
<feature type="domain" description="HIT" evidence="4">
    <location>
        <begin position="5"/>
        <end position="105"/>
    </location>
</feature>
<dbReference type="PROSITE" id="PS51084">
    <property type="entry name" value="HIT_2"/>
    <property type="match status" value="1"/>
</dbReference>
<reference evidence="6" key="1">
    <citation type="submission" date="2017-09" db="EMBL/GenBank/DDBJ databases">
        <title>Depth-based differentiation of microbial function through sediment-hosted aquifers and enrichment of novel symbionts in the deep terrestrial subsurface.</title>
        <authorList>
            <person name="Probst A.J."/>
            <person name="Ladd B."/>
            <person name="Jarett J.K."/>
            <person name="Geller-Mcgrath D.E."/>
            <person name="Sieber C.M.K."/>
            <person name="Emerson J.B."/>
            <person name="Anantharaman K."/>
            <person name="Thomas B.C."/>
            <person name="Malmstrom R."/>
            <person name="Stieglmeier M."/>
            <person name="Klingl A."/>
            <person name="Woyke T."/>
            <person name="Ryan C.M."/>
            <person name="Banfield J.F."/>
        </authorList>
    </citation>
    <scope>NUCLEOTIDE SEQUENCE [LARGE SCALE GENOMIC DNA]</scope>
</reference>
<dbReference type="PANTHER" id="PTHR46648:SF1">
    <property type="entry name" value="ADENOSINE 5'-MONOPHOSPHORAMIDASE HNT1"/>
    <property type="match status" value="1"/>
</dbReference>
<evidence type="ECO:0000313" key="5">
    <source>
        <dbReference type="EMBL" id="PIZ99034.1"/>
    </source>
</evidence>
<dbReference type="PRINTS" id="PR00332">
    <property type="entry name" value="HISTRIAD"/>
</dbReference>
<evidence type="ECO:0000259" key="4">
    <source>
        <dbReference type="PROSITE" id="PS51084"/>
    </source>
</evidence>
<feature type="short sequence motif" description="Histidine triad motif" evidence="2 3">
    <location>
        <begin position="90"/>
        <end position="94"/>
    </location>
</feature>
<accession>A0A2M7VER1</accession>
<dbReference type="InterPro" id="IPR011146">
    <property type="entry name" value="HIT-like"/>
</dbReference>
<dbReference type="InterPro" id="IPR001310">
    <property type="entry name" value="Histidine_triad_HIT"/>
</dbReference>
<feature type="active site" description="Tele-AMP-histidine intermediate" evidence="1">
    <location>
        <position position="92"/>
    </location>
</feature>
<dbReference type="GO" id="GO:0003824">
    <property type="term" value="F:catalytic activity"/>
    <property type="evidence" value="ECO:0007669"/>
    <property type="project" value="InterPro"/>
</dbReference>
<dbReference type="Pfam" id="PF01230">
    <property type="entry name" value="HIT"/>
    <property type="match status" value="1"/>
</dbReference>
<protein>
    <submittedName>
        <fullName evidence="5">HIT family protein</fullName>
    </submittedName>
</protein>
<dbReference type="PANTHER" id="PTHR46648">
    <property type="entry name" value="HIT FAMILY PROTEIN 1"/>
    <property type="match status" value="1"/>
</dbReference>
<dbReference type="EMBL" id="PFPO01000050">
    <property type="protein sequence ID" value="PIZ99034.1"/>
    <property type="molecule type" value="Genomic_DNA"/>
</dbReference>
<dbReference type="GO" id="GO:0009117">
    <property type="term" value="P:nucleotide metabolic process"/>
    <property type="evidence" value="ECO:0007669"/>
    <property type="project" value="TreeGrafter"/>
</dbReference>
<dbReference type="SUPFAM" id="SSF54197">
    <property type="entry name" value="HIT-like"/>
    <property type="match status" value="1"/>
</dbReference>
<dbReference type="Gene3D" id="3.30.428.10">
    <property type="entry name" value="HIT-like"/>
    <property type="match status" value="1"/>
</dbReference>